<reference evidence="4 5" key="1">
    <citation type="journal article" date="2018" name="Mol. Biol. Evol.">
        <title>Analysis of the draft genome of the red seaweed Gracilariopsis chorda provides insights into genome size evolution in Rhodophyta.</title>
        <authorList>
            <person name="Lee J."/>
            <person name="Yang E.C."/>
            <person name="Graf L."/>
            <person name="Yang J.H."/>
            <person name="Qiu H."/>
            <person name="Zel Zion U."/>
            <person name="Chan C.X."/>
            <person name="Stephens T.G."/>
            <person name="Weber A.P.M."/>
            <person name="Boo G.H."/>
            <person name="Boo S.M."/>
            <person name="Kim K.M."/>
            <person name="Shin Y."/>
            <person name="Jung M."/>
            <person name="Lee S.J."/>
            <person name="Yim H.S."/>
            <person name="Lee J.H."/>
            <person name="Bhattacharya D."/>
            <person name="Yoon H.S."/>
        </authorList>
    </citation>
    <scope>NUCLEOTIDE SEQUENCE [LARGE SCALE GENOMIC DNA]</scope>
    <source>
        <strain evidence="4 5">SKKU-2015</strain>
        <tissue evidence="4">Whole body</tissue>
    </source>
</reference>
<evidence type="ECO:0000259" key="3">
    <source>
        <dbReference type="PROSITE" id="PS50157"/>
    </source>
</evidence>
<gene>
    <name evidence="4" type="ORF">BWQ96_07411</name>
</gene>
<dbReference type="SUPFAM" id="SSF57667">
    <property type="entry name" value="beta-beta-alpha zinc fingers"/>
    <property type="match status" value="1"/>
</dbReference>
<feature type="domain" description="C2H2-type" evidence="3">
    <location>
        <begin position="82"/>
        <end position="112"/>
    </location>
</feature>
<evidence type="ECO:0000256" key="1">
    <source>
        <dbReference type="PROSITE-ProRule" id="PRU00042"/>
    </source>
</evidence>
<dbReference type="PROSITE" id="PS50157">
    <property type="entry name" value="ZINC_FINGER_C2H2_2"/>
    <property type="match status" value="1"/>
</dbReference>
<feature type="region of interest" description="Disordered" evidence="2">
    <location>
        <begin position="31"/>
        <end position="74"/>
    </location>
</feature>
<dbReference type="Gene3D" id="3.30.160.60">
    <property type="entry name" value="Classic Zinc Finger"/>
    <property type="match status" value="1"/>
</dbReference>
<protein>
    <recommendedName>
        <fullName evidence="3">C2H2-type domain-containing protein</fullName>
    </recommendedName>
</protein>
<keyword evidence="1" id="KW-0863">Zinc-finger</keyword>
<dbReference type="EMBL" id="NBIV01000147">
    <property type="protein sequence ID" value="PXF42867.1"/>
    <property type="molecule type" value="Genomic_DNA"/>
</dbReference>
<evidence type="ECO:0000256" key="2">
    <source>
        <dbReference type="SAM" id="MobiDB-lite"/>
    </source>
</evidence>
<dbReference type="InterPro" id="IPR036236">
    <property type="entry name" value="Znf_C2H2_sf"/>
</dbReference>
<evidence type="ECO:0000313" key="4">
    <source>
        <dbReference type="EMBL" id="PXF42867.1"/>
    </source>
</evidence>
<feature type="compositionally biased region" description="Polar residues" evidence="2">
    <location>
        <begin position="47"/>
        <end position="64"/>
    </location>
</feature>
<keyword evidence="5" id="KW-1185">Reference proteome</keyword>
<dbReference type="AlphaFoldDB" id="A0A2V3ILE4"/>
<proteinExistence type="predicted"/>
<evidence type="ECO:0000313" key="5">
    <source>
        <dbReference type="Proteomes" id="UP000247409"/>
    </source>
</evidence>
<dbReference type="OrthoDB" id="654211at2759"/>
<name>A0A2V3ILE4_9FLOR</name>
<dbReference type="SMART" id="SM00355">
    <property type="entry name" value="ZnF_C2H2"/>
    <property type="match status" value="3"/>
</dbReference>
<dbReference type="Proteomes" id="UP000247409">
    <property type="component" value="Unassembled WGS sequence"/>
</dbReference>
<keyword evidence="1" id="KW-0862">Zinc</keyword>
<dbReference type="PROSITE" id="PS00028">
    <property type="entry name" value="ZINC_FINGER_C2H2_1"/>
    <property type="match status" value="2"/>
</dbReference>
<accession>A0A2V3ILE4</accession>
<comment type="caution">
    <text evidence="4">The sequence shown here is derived from an EMBL/GenBank/DDBJ whole genome shotgun (WGS) entry which is preliminary data.</text>
</comment>
<dbReference type="InterPro" id="IPR013087">
    <property type="entry name" value="Znf_C2H2_type"/>
</dbReference>
<sequence>MNIGYIVDQEPVPRSEGIPPLRRTTSLAVREHVNSPTPDPVGERRMSISNILNSPPRSGSNLHPRSTGGVGTSARESNQQNYVCSFPQCGARFSTYSAIKSHRANMHGLESHQCIYCKTVLAREANLMYHVNSKHRKPGENWCYKCTFKSFDFHTFKKHMETVHASRKCGKCGKQVARNLQVQHSAQCSGSKRGRR</sequence>
<organism evidence="4 5">
    <name type="scientific">Gracilariopsis chorda</name>
    <dbReference type="NCBI Taxonomy" id="448386"/>
    <lineage>
        <taxon>Eukaryota</taxon>
        <taxon>Rhodophyta</taxon>
        <taxon>Florideophyceae</taxon>
        <taxon>Rhodymeniophycidae</taxon>
        <taxon>Gracilariales</taxon>
        <taxon>Gracilariaceae</taxon>
        <taxon>Gracilariopsis</taxon>
    </lineage>
</organism>
<keyword evidence="1" id="KW-0479">Metal-binding</keyword>
<dbReference type="GO" id="GO:0008270">
    <property type="term" value="F:zinc ion binding"/>
    <property type="evidence" value="ECO:0007669"/>
    <property type="project" value="UniProtKB-KW"/>
</dbReference>